<evidence type="ECO:0000313" key="1">
    <source>
        <dbReference type="EMBL" id="KAA8881924.1"/>
    </source>
</evidence>
<dbReference type="InterPro" id="IPR019646">
    <property type="entry name" value="Aminoglyc_AdlTrfase"/>
</dbReference>
<organism evidence="1 2">
    <name type="scientific">Nocardia colli</name>
    <dbReference type="NCBI Taxonomy" id="2545717"/>
    <lineage>
        <taxon>Bacteria</taxon>
        <taxon>Bacillati</taxon>
        <taxon>Actinomycetota</taxon>
        <taxon>Actinomycetes</taxon>
        <taxon>Mycobacteriales</taxon>
        <taxon>Nocardiaceae</taxon>
        <taxon>Nocardia</taxon>
    </lineage>
</organism>
<comment type="caution">
    <text evidence="1">The sequence shown here is derived from an EMBL/GenBank/DDBJ whole genome shotgun (WGS) entry which is preliminary data.</text>
</comment>
<evidence type="ECO:0008006" key="3">
    <source>
        <dbReference type="Google" id="ProtNLM"/>
    </source>
</evidence>
<keyword evidence="2" id="KW-1185">Reference proteome</keyword>
<dbReference type="Gene3D" id="3.30.460.40">
    <property type="match status" value="1"/>
</dbReference>
<evidence type="ECO:0000313" key="2">
    <source>
        <dbReference type="Proteomes" id="UP000323876"/>
    </source>
</evidence>
<dbReference type="Proteomes" id="UP000323876">
    <property type="component" value="Unassembled WGS sequence"/>
</dbReference>
<sequence>MLSGEECARLWAPWTPAEVAERMSSVRSPWYVAAGWALDLFTGGSARAHDDLEIAVPRNGFDEIVGVFPDFEWDVAGDGRVWSFPAEAENHFQTWLREPATGRYRVDVFREPHVRNRWVCRRDSSITLPYEELILHTADGIPYSIPEVALLFKGKATRAKDEADFQRVLPVLDGSQRARLFEWLSRVHPGHPWLERLAG</sequence>
<dbReference type="OrthoDB" id="4539099at2"/>
<name>A0A5N0E1D4_9NOCA</name>
<dbReference type="EMBL" id="VXLC01000031">
    <property type="protein sequence ID" value="KAA8881924.1"/>
    <property type="molecule type" value="Genomic_DNA"/>
</dbReference>
<reference evidence="1 2" key="1">
    <citation type="submission" date="2019-09" db="EMBL/GenBank/DDBJ databases">
        <authorList>
            <person name="Wang X."/>
        </authorList>
    </citation>
    <scope>NUCLEOTIDE SEQUENCE [LARGE SCALE GENOMIC DNA]</scope>
    <source>
        <strain evidence="1 2">CICC 11023</strain>
    </source>
</reference>
<gene>
    <name evidence="1" type="ORF">F3087_39950</name>
</gene>
<dbReference type="Pfam" id="PF10706">
    <property type="entry name" value="Aminoglyc_resit"/>
    <property type="match status" value="1"/>
</dbReference>
<dbReference type="AlphaFoldDB" id="A0A5N0E1D4"/>
<protein>
    <recommendedName>
        <fullName evidence="3">Amino acid transporter</fullName>
    </recommendedName>
</protein>
<proteinExistence type="predicted"/>
<accession>A0A5N0E1D4</accession>